<accession>A0A2A2L0W6</accession>
<keyword evidence="3" id="KW-1185">Reference proteome</keyword>
<sequence>MHRIFNFLCLAIFLQNQLQLEAETSVFALKIEPPERMDQFNTKLQYKRIHRWCMIDEHRKTDCDGFIEYHLRCDNDSKGYSCLDWFCACRFCTREYRNIDIVINKQSQIC</sequence>
<proteinExistence type="predicted"/>
<feature type="chain" id="PRO_5012968626" evidence="1">
    <location>
        <begin position="23"/>
        <end position="110"/>
    </location>
</feature>
<dbReference type="EMBL" id="LIAE01007363">
    <property type="protein sequence ID" value="PAV79802.1"/>
    <property type="molecule type" value="Genomic_DNA"/>
</dbReference>
<name>A0A2A2L0W6_9BILA</name>
<gene>
    <name evidence="2" type="ORF">WR25_09295</name>
</gene>
<evidence type="ECO:0000313" key="2">
    <source>
        <dbReference type="EMBL" id="PAV79802.1"/>
    </source>
</evidence>
<reference evidence="2 3" key="1">
    <citation type="journal article" date="2017" name="Curr. Biol.">
        <title>Genome architecture and evolution of a unichromosomal asexual nematode.</title>
        <authorList>
            <person name="Fradin H."/>
            <person name="Zegar C."/>
            <person name="Gutwein M."/>
            <person name="Lucas J."/>
            <person name="Kovtun M."/>
            <person name="Corcoran D."/>
            <person name="Baugh L.R."/>
            <person name="Kiontke K."/>
            <person name="Gunsalus K."/>
            <person name="Fitch D.H."/>
            <person name="Piano F."/>
        </authorList>
    </citation>
    <scope>NUCLEOTIDE SEQUENCE [LARGE SCALE GENOMIC DNA]</scope>
    <source>
        <strain evidence="2">PF1309</strain>
    </source>
</reference>
<evidence type="ECO:0000313" key="3">
    <source>
        <dbReference type="Proteomes" id="UP000218231"/>
    </source>
</evidence>
<dbReference type="AlphaFoldDB" id="A0A2A2L0W6"/>
<feature type="signal peptide" evidence="1">
    <location>
        <begin position="1"/>
        <end position="22"/>
    </location>
</feature>
<protein>
    <submittedName>
        <fullName evidence="2">Uncharacterized protein</fullName>
    </submittedName>
</protein>
<comment type="caution">
    <text evidence="2">The sequence shown here is derived from an EMBL/GenBank/DDBJ whole genome shotgun (WGS) entry which is preliminary data.</text>
</comment>
<dbReference type="Proteomes" id="UP000218231">
    <property type="component" value="Unassembled WGS sequence"/>
</dbReference>
<organism evidence="2 3">
    <name type="scientific">Diploscapter pachys</name>
    <dbReference type="NCBI Taxonomy" id="2018661"/>
    <lineage>
        <taxon>Eukaryota</taxon>
        <taxon>Metazoa</taxon>
        <taxon>Ecdysozoa</taxon>
        <taxon>Nematoda</taxon>
        <taxon>Chromadorea</taxon>
        <taxon>Rhabditida</taxon>
        <taxon>Rhabditina</taxon>
        <taxon>Rhabditomorpha</taxon>
        <taxon>Rhabditoidea</taxon>
        <taxon>Rhabditidae</taxon>
        <taxon>Diploscapter</taxon>
    </lineage>
</organism>
<keyword evidence="1" id="KW-0732">Signal</keyword>
<evidence type="ECO:0000256" key="1">
    <source>
        <dbReference type="SAM" id="SignalP"/>
    </source>
</evidence>